<name>A0A6B0UTD0_IXORI</name>
<reference evidence="2" key="1">
    <citation type="submission" date="2019-12" db="EMBL/GenBank/DDBJ databases">
        <title>An insight into the sialome of adult female Ixodes ricinus ticks feeding for 6 days.</title>
        <authorList>
            <person name="Perner J."/>
            <person name="Ribeiro J.M.C."/>
        </authorList>
    </citation>
    <scope>NUCLEOTIDE SEQUENCE</scope>
    <source>
        <strain evidence="2">Semi-engorged</strain>
        <tissue evidence="2">Salivary glands</tissue>
    </source>
</reference>
<proteinExistence type="predicted"/>
<feature type="signal peptide" evidence="1">
    <location>
        <begin position="1"/>
        <end position="25"/>
    </location>
</feature>
<protein>
    <submittedName>
        <fullName evidence="2">Putative transposase-like protein</fullName>
    </submittedName>
</protein>
<keyword evidence="1" id="KW-0732">Signal</keyword>
<evidence type="ECO:0000256" key="1">
    <source>
        <dbReference type="SAM" id="SignalP"/>
    </source>
</evidence>
<dbReference type="EMBL" id="GIFC01010966">
    <property type="protein sequence ID" value="MXU93049.1"/>
    <property type="molecule type" value="Transcribed_RNA"/>
</dbReference>
<dbReference type="AlphaFoldDB" id="A0A6B0UTD0"/>
<organism evidence="2">
    <name type="scientific">Ixodes ricinus</name>
    <name type="common">Common tick</name>
    <name type="synonym">Acarus ricinus</name>
    <dbReference type="NCBI Taxonomy" id="34613"/>
    <lineage>
        <taxon>Eukaryota</taxon>
        <taxon>Metazoa</taxon>
        <taxon>Ecdysozoa</taxon>
        <taxon>Arthropoda</taxon>
        <taxon>Chelicerata</taxon>
        <taxon>Arachnida</taxon>
        <taxon>Acari</taxon>
        <taxon>Parasitiformes</taxon>
        <taxon>Ixodida</taxon>
        <taxon>Ixodoidea</taxon>
        <taxon>Ixodidae</taxon>
        <taxon>Ixodinae</taxon>
        <taxon>Ixodes</taxon>
    </lineage>
</organism>
<accession>A0A6B0UTD0</accession>
<feature type="chain" id="PRO_5025528485" evidence="1">
    <location>
        <begin position="26"/>
        <end position="141"/>
    </location>
</feature>
<evidence type="ECO:0000313" key="2">
    <source>
        <dbReference type="EMBL" id="MXU93049.1"/>
    </source>
</evidence>
<sequence length="141" mass="16172">MKFSSLYIELWKVVKILLVLSHGQATVEQLFSVNCQVSVRNLKNVSYVSTDFVQCGRKGRWCPQNPTRERAEDCCVSCERQQYSAYLEAEKKQCEDAKQANGHCIDEEIDTIKTSKRKLEATRVDLTASADAYAEKEEKRK</sequence>